<dbReference type="GeneID" id="30679483"/>
<dbReference type="STRING" id="940295.EYM_00315"/>
<sequence>MLFGYSIIPKDTKEVEKIAKEIKEGGFNYLEISLDYPIPTKNEFLNEVISNIKNEGLKFSFHAPWRGIDLASPWEPLRKGAVKVIENILDIASRLEGMYVVIHLTTSERLSDAKDEIVNAAIESVKELLDAAKRLGIDFYIENVGKLGHPDILGHIMDETNAEFCLDIVHAIVDFSKRHKIDLERVDVDDVLETWKNSIGSNVKCMHIHGYTLDEGRLRIHTGLTYPITKRVAAKYITLFEPQYVTLEVFHSPNGPASPRFVAKELEEIKGWMKVYKRT</sequence>
<name>A0A0U3F8Z2_9CREN</name>
<gene>
    <name evidence="2" type="ORF">EYM_00315</name>
</gene>
<reference evidence="2 3" key="1">
    <citation type="submission" date="2013-11" db="EMBL/GenBank/DDBJ databases">
        <title>Comparative genomics of Ignicoccus.</title>
        <authorList>
            <person name="Podar M."/>
        </authorList>
    </citation>
    <scope>NUCLEOTIDE SEQUENCE [LARGE SCALE GENOMIC DNA]</scope>
    <source>
        <strain evidence="2 3">DSM 13165</strain>
    </source>
</reference>
<evidence type="ECO:0000313" key="3">
    <source>
        <dbReference type="Proteomes" id="UP000060778"/>
    </source>
</evidence>
<dbReference type="InterPro" id="IPR036237">
    <property type="entry name" value="Xyl_isomerase-like_sf"/>
</dbReference>
<dbReference type="InterPro" id="IPR050312">
    <property type="entry name" value="IolE/XylAMocC-like"/>
</dbReference>
<dbReference type="KEGG" id="iis:EYM_00315"/>
<dbReference type="SUPFAM" id="SSF51658">
    <property type="entry name" value="Xylose isomerase-like"/>
    <property type="match status" value="1"/>
</dbReference>
<proteinExistence type="predicted"/>
<dbReference type="RefSeq" id="WP_075049150.1">
    <property type="nucleotide sequence ID" value="NZ_CP006867.1"/>
</dbReference>
<dbReference type="Proteomes" id="UP000060778">
    <property type="component" value="Chromosome"/>
</dbReference>
<accession>A0A0U3F8Z2</accession>
<evidence type="ECO:0000313" key="2">
    <source>
        <dbReference type="EMBL" id="ALU12105.1"/>
    </source>
</evidence>
<dbReference type="Pfam" id="PF01261">
    <property type="entry name" value="AP_endonuc_2"/>
    <property type="match status" value="1"/>
</dbReference>
<evidence type="ECO:0000259" key="1">
    <source>
        <dbReference type="Pfam" id="PF01261"/>
    </source>
</evidence>
<dbReference type="AlphaFoldDB" id="A0A0U3F8Z2"/>
<dbReference type="EMBL" id="CP006867">
    <property type="protein sequence ID" value="ALU12105.1"/>
    <property type="molecule type" value="Genomic_DNA"/>
</dbReference>
<feature type="domain" description="Xylose isomerase-like TIM barrel" evidence="1">
    <location>
        <begin position="21"/>
        <end position="214"/>
    </location>
</feature>
<dbReference type="Gene3D" id="3.20.20.150">
    <property type="entry name" value="Divalent-metal-dependent TIM barrel enzymes"/>
    <property type="match status" value="1"/>
</dbReference>
<keyword evidence="3" id="KW-1185">Reference proteome</keyword>
<protein>
    <recommendedName>
        <fullName evidence="1">Xylose isomerase-like TIM barrel domain-containing protein</fullName>
    </recommendedName>
</protein>
<dbReference type="InterPro" id="IPR013022">
    <property type="entry name" value="Xyl_isomerase-like_TIM-brl"/>
</dbReference>
<dbReference type="PANTHER" id="PTHR12110">
    <property type="entry name" value="HYDROXYPYRUVATE ISOMERASE"/>
    <property type="match status" value="1"/>
</dbReference>
<dbReference type="OrthoDB" id="372143at2157"/>
<dbReference type="PANTHER" id="PTHR12110:SF21">
    <property type="entry name" value="XYLOSE ISOMERASE-LIKE TIM BARREL DOMAIN-CONTAINING PROTEIN"/>
    <property type="match status" value="1"/>
</dbReference>
<organism evidence="2 3">
    <name type="scientific">Ignicoccus islandicus DSM 13165</name>
    <dbReference type="NCBI Taxonomy" id="940295"/>
    <lineage>
        <taxon>Archaea</taxon>
        <taxon>Thermoproteota</taxon>
        <taxon>Thermoprotei</taxon>
        <taxon>Desulfurococcales</taxon>
        <taxon>Desulfurococcaceae</taxon>
        <taxon>Ignicoccus</taxon>
    </lineage>
</organism>